<accession>A0AAN2C8X0</accession>
<gene>
    <name evidence="2" type="ORF">WPS_09900</name>
</gene>
<dbReference type="AlphaFoldDB" id="A0AAN2C8X0"/>
<dbReference type="Proteomes" id="UP001317532">
    <property type="component" value="Chromosome"/>
</dbReference>
<dbReference type="EMBL" id="AP025523">
    <property type="protein sequence ID" value="BDE05714.1"/>
    <property type="molecule type" value="Genomic_DNA"/>
</dbReference>
<organism evidence="2 3">
    <name type="scientific">Vulcanimicrobium alpinum</name>
    <dbReference type="NCBI Taxonomy" id="3016050"/>
    <lineage>
        <taxon>Bacteria</taxon>
        <taxon>Bacillati</taxon>
        <taxon>Vulcanimicrobiota</taxon>
        <taxon>Vulcanimicrobiia</taxon>
        <taxon>Vulcanimicrobiales</taxon>
        <taxon>Vulcanimicrobiaceae</taxon>
        <taxon>Vulcanimicrobium</taxon>
    </lineage>
</organism>
<proteinExistence type="predicted"/>
<dbReference type="RefSeq" id="WP_317996739.1">
    <property type="nucleotide sequence ID" value="NZ_AP025523.1"/>
</dbReference>
<keyword evidence="1" id="KW-0732">Signal</keyword>
<evidence type="ECO:0008006" key="4">
    <source>
        <dbReference type="Google" id="ProtNLM"/>
    </source>
</evidence>
<reference evidence="2 3" key="1">
    <citation type="journal article" date="2022" name="ISME Commun">
        <title>Vulcanimicrobium alpinus gen. nov. sp. nov., the first cultivated representative of the candidate phylum 'Eremiobacterota', is a metabolically versatile aerobic anoxygenic phototroph.</title>
        <authorList>
            <person name="Yabe S."/>
            <person name="Muto K."/>
            <person name="Abe K."/>
            <person name="Yokota A."/>
            <person name="Staudigel H."/>
            <person name="Tebo B.M."/>
        </authorList>
    </citation>
    <scope>NUCLEOTIDE SEQUENCE [LARGE SCALE GENOMIC DNA]</scope>
    <source>
        <strain evidence="2 3">WC8-2</strain>
    </source>
</reference>
<evidence type="ECO:0000313" key="3">
    <source>
        <dbReference type="Proteomes" id="UP001317532"/>
    </source>
</evidence>
<sequence length="255" mass="27352">MTIRRALIAGSFAFFAVAAATGAIAMADEPYTVSGSDTFRVGNGDVHSRTVYQGTETLSIVRTSAGTTYVARVEYDRDGDGAKLHQTATFTSTLLPSGEMRDGSSHDPDYLTVLNQPFAVQLDRPTMRDLHKIKRAVPFDFPSPMTGAPLRGTLRRLADATVSGVKSMGIAFEARGPLHGALPDRPAMALAGTITMTGTAYYSYDTALLVALDAKLGIDGNIDDVSRRAPVAITYVRSIRAIPSQQARTPQPRRT</sequence>
<dbReference type="KEGG" id="vab:WPS_09900"/>
<evidence type="ECO:0000313" key="2">
    <source>
        <dbReference type="EMBL" id="BDE05714.1"/>
    </source>
</evidence>
<feature type="chain" id="PRO_5042930749" description="DUF3108 domain-containing protein" evidence="1">
    <location>
        <begin position="26"/>
        <end position="255"/>
    </location>
</feature>
<name>A0AAN2C8X0_UNVUL</name>
<evidence type="ECO:0000256" key="1">
    <source>
        <dbReference type="SAM" id="SignalP"/>
    </source>
</evidence>
<feature type="signal peptide" evidence="1">
    <location>
        <begin position="1"/>
        <end position="25"/>
    </location>
</feature>
<keyword evidence="3" id="KW-1185">Reference proteome</keyword>
<protein>
    <recommendedName>
        <fullName evidence="4">DUF3108 domain-containing protein</fullName>
    </recommendedName>
</protein>